<name>A0A5P2UGL6_9ACTN</name>
<dbReference type="Proteomes" id="UP000326831">
    <property type="component" value="Chromosome"/>
</dbReference>
<reference evidence="2" key="3">
    <citation type="submission" date="2020-09" db="EMBL/GenBank/DDBJ databases">
        <authorList>
            <person name="Sun Q."/>
            <person name="Ohkuma M."/>
        </authorList>
    </citation>
    <scope>NUCLEOTIDE SEQUENCE</scope>
    <source>
        <strain evidence="2">JCM 4834</strain>
    </source>
</reference>
<dbReference type="Proteomes" id="UP000634660">
    <property type="component" value="Unassembled WGS sequence"/>
</dbReference>
<protein>
    <submittedName>
        <fullName evidence="3">XRE family transcriptional regulator</fullName>
    </submittedName>
</protein>
<feature type="domain" description="HTH cro/C1-type" evidence="1">
    <location>
        <begin position="84"/>
        <end position="128"/>
    </location>
</feature>
<dbReference type="KEGG" id="ssub:CP968_07210"/>
<reference evidence="3 4" key="2">
    <citation type="submission" date="2017-09" db="EMBL/GenBank/DDBJ databases">
        <authorList>
            <person name="Lee N."/>
            <person name="Cho B.-K."/>
        </authorList>
    </citation>
    <scope>NUCLEOTIDE SEQUENCE [LARGE SCALE GENOMIC DNA]</scope>
    <source>
        <strain evidence="3 4">ATCC 27467</strain>
    </source>
</reference>
<dbReference type="OrthoDB" id="4154553at2"/>
<dbReference type="SUPFAM" id="SSF47413">
    <property type="entry name" value="lambda repressor-like DNA-binding domains"/>
    <property type="match status" value="1"/>
</dbReference>
<dbReference type="GO" id="GO:0003677">
    <property type="term" value="F:DNA binding"/>
    <property type="evidence" value="ECO:0007669"/>
    <property type="project" value="InterPro"/>
</dbReference>
<dbReference type="InterPro" id="IPR010982">
    <property type="entry name" value="Lambda_DNA-bd_dom_sf"/>
</dbReference>
<proteinExistence type="predicted"/>
<accession>A0A5P2UGL6</accession>
<evidence type="ECO:0000313" key="2">
    <source>
        <dbReference type="EMBL" id="GGZ56092.1"/>
    </source>
</evidence>
<dbReference type="EMBL" id="CP023701">
    <property type="protein sequence ID" value="QEU78100.1"/>
    <property type="molecule type" value="Genomic_DNA"/>
</dbReference>
<dbReference type="RefSeq" id="WP_150517194.1">
    <property type="nucleotide sequence ID" value="NZ_BMVX01000004.1"/>
</dbReference>
<keyword evidence="4" id="KW-1185">Reference proteome</keyword>
<gene>
    <name evidence="3" type="ORF">CP968_07210</name>
    <name evidence="2" type="ORF">GCM10010371_14500</name>
</gene>
<evidence type="ECO:0000313" key="3">
    <source>
        <dbReference type="EMBL" id="QEU78100.1"/>
    </source>
</evidence>
<dbReference type="CDD" id="cd00093">
    <property type="entry name" value="HTH_XRE"/>
    <property type="match status" value="1"/>
</dbReference>
<dbReference type="Pfam" id="PF01381">
    <property type="entry name" value="HTH_3"/>
    <property type="match status" value="1"/>
</dbReference>
<evidence type="ECO:0000313" key="4">
    <source>
        <dbReference type="Proteomes" id="UP000326831"/>
    </source>
</evidence>
<dbReference type="EMBL" id="BMVX01000004">
    <property type="protein sequence ID" value="GGZ56092.1"/>
    <property type="molecule type" value="Genomic_DNA"/>
</dbReference>
<dbReference type="InterPro" id="IPR001387">
    <property type="entry name" value="Cro/C1-type_HTH"/>
</dbReference>
<dbReference type="SMART" id="SM00530">
    <property type="entry name" value="HTH_XRE"/>
    <property type="match status" value="1"/>
</dbReference>
<dbReference type="PROSITE" id="PS50943">
    <property type="entry name" value="HTH_CROC1"/>
    <property type="match status" value="1"/>
</dbReference>
<organism evidence="3 4">
    <name type="scientific">Streptomyces subrutilus</name>
    <dbReference type="NCBI Taxonomy" id="36818"/>
    <lineage>
        <taxon>Bacteria</taxon>
        <taxon>Bacillati</taxon>
        <taxon>Actinomycetota</taxon>
        <taxon>Actinomycetes</taxon>
        <taxon>Kitasatosporales</taxon>
        <taxon>Streptomycetaceae</taxon>
        <taxon>Streptomyces</taxon>
    </lineage>
</organism>
<sequence length="192" mass="21309">MTGEVDPHLKSLALLEELIEEAELDWDEVLDPGALSFSTGLAVAAVRAGLSRRELPQTGFQQQVAQRLEFLRATRPGPDGARRTKAEIAEGTGVTPQWVGELLKGRKVPKLEHAARIEDLFGVPRGFLTATPSQALDRALRERLEGEQARQLAGLRELKEKHRLRRVAFRGAPETLANMQALMDVILDEHRP</sequence>
<dbReference type="Gene3D" id="1.10.260.40">
    <property type="entry name" value="lambda repressor-like DNA-binding domains"/>
    <property type="match status" value="1"/>
</dbReference>
<evidence type="ECO:0000259" key="1">
    <source>
        <dbReference type="PROSITE" id="PS50943"/>
    </source>
</evidence>
<dbReference type="AlphaFoldDB" id="A0A5P2UGL6"/>
<reference evidence="2" key="1">
    <citation type="journal article" date="2014" name="Int. J. Syst. Evol. Microbiol.">
        <title>Complete genome sequence of Corynebacterium casei LMG S-19264T (=DSM 44701T), isolated from a smear-ripened cheese.</title>
        <authorList>
            <consortium name="US DOE Joint Genome Institute (JGI-PGF)"/>
            <person name="Walter F."/>
            <person name="Albersmeier A."/>
            <person name="Kalinowski J."/>
            <person name="Ruckert C."/>
        </authorList>
    </citation>
    <scope>NUCLEOTIDE SEQUENCE</scope>
    <source>
        <strain evidence="2">JCM 4834</strain>
    </source>
</reference>